<dbReference type="RefSeq" id="WP_346750135.1">
    <property type="nucleotide sequence ID" value="NZ_JAUJEA010000001.1"/>
</dbReference>
<keyword evidence="3" id="KW-1185">Reference proteome</keyword>
<gene>
    <name evidence="2" type="ORF">QQ008_02015</name>
</gene>
<feature type="transmembrane region" description="Helical" evidence="1">
    <location>
        <begin position="12"/>
        <end position="39"/>
    </location>
</feature>
<evidence type="ECO:0000256" key="1">
    <source>
        <dbReference type="SAM" id="Phobius"/>
    </source>
</evidence>
<comment type="caution">
    <text evidence="2">The sequence shown here is derived from an EMBL/GenBank/DDBJ whole genome shotgun (WGS) entry which is preliminary data.</text>
</comment>
<keyword evidence="1" id="KW-1133">Transmembrane helix</keyword>
<accession>A0ABT8KIM8</accession>
<keyword evidence="1" id="KW-0472">Membrane</keyword>
<sequence>MTTELAANMKQWLFNPFIYIAGSRALSIGVIGALLSALINTYSNTHFDGALDVHFHVQRNIKVPIAENIISLLSLWIAFLLIAKFFTKSSFRIIDLFGTVALARLPLILLSLLGFLPFHKLVSDYAKKAILQSGESIDFSNLDLSLMAAMGVVTIVISAWMIALLYNAYGISTNLKGTKRWLSFVIGLIVAEIISKIILSYTYPILMG</sequence>
<keyword evidence="1" id="KW-0812">Transmembrane</keyword>
<protein>
    <submittedName>
        <fullName evidence="2">YIP1 family protein</fullName>
    </submittedName>
</protein>
<proteinExistence type="predicted"/>
<feature type="transmembrane region" description="Helical" evidence="1">
    <location>
        <begin position="181"/>
        <end position="203"/>
    </location>
</feature>
<name>A0ABT8KIM8_9BACT</name>
<organism evidence="2 3">
    <name type="scientific">Splendidivirga corallicola</name>
    <dbReference type="NCBI Taxonomy" id="3051826"/>
    <lineage>
        <taxon>Bacteria</taxon>
        <taxon>Pseudomonadati</taxon>
        <taxon>Bacteroidota</taxon>
        <taxon>Cytophagia</taxon>
        <taxon>Cytophagales</taxon>
        <taxon>Splendidivirgaceae</taxon>
        <taxon>Splendidivirga</taxon>
    </lineage>
</organism>
<feature type="transmembrane region" description="Helical" evidence="1">
    <location>
        <begin position="93"/>
        <end position="116"/>
    </location>
</feature>
<reference evidence="2" key="1">
    <citation type="submission" date="2023-06" db="EMBL/GenBank/DDBJ databases">
        <title>Genomic of Parafulvivirga corallium.</title>
        <authorList>
            <person name="Wang G."/>
        </authorList>
    </citation>
    <scope>NUCLEOTIDE SEQUENCE</scope>
    <source>
        <strain evidence="2">BMA10</strain>
    </source>
</reference>
<feature type="transmembrane region" description="Helical" evidence="1">
    <location>
        <begin position="146"/>
        <end position="169"/>
    </location>
</feature>
<feature type="transmembrane region" description="Helical" evidence="1">
    <location>
        <begin position="69"/>
        <end position="86"/>
    </location>
</feature>
<dbReference type="EMBL" id="JAUJEA010000001">
    <property type="protein sequence ID" value="MDN5200108.1"/>
    <property type="molecule type" value="Genomic_DNA"/>
</dbReference>
<dbReference type="Proteomes" id="UP001172082">
    <property type="component" value="Unassembled WGS sequence"/>
</dbReference>
<evidence type="ECO:0000313" key="3">
    <source>
        <dbReference type="Proteomes" id="UP001172082"/>
    </source>
</evidence>
<evidence type="ECO:0000313" key="2">
    <source>
        <dbReference type="EMBL" id="MDN5200108.1"/>
    </source>
</evidence>